<dbReference type="SMART" id="SM00320">
    <property type="entry name" value="WD40"/>
    <property type="match status" value="5"/>
</dbReference>
<dbReference type="FunFam" id="2.130.10.10:FF:002263">
    <property type="entry name" value="Transducin/WD40 repeat-like superfamily protein"/>
    <property type="match status" value="1"/>
</dbReference>
<protein>
    <submittedName>
        <fullName evidence="4">(thale cress) hypothetical protein</fullName>
    </submittedName>
</protein>
<dbReference type="PROSITE" id="PS50082">
    <property type="entry name" value="WD_REPEATS_2"/>
    <property type="match status" value="1"/>
</dbReference>
<proteinExistence type="predicted"/>
<evidence type="ECO:0000256" key="2">
    <source>
        <dbReference type="SAM" id="MobiDB-lite"/>
    </source>
</evidence>
<dbReference type="InterPro" id="IPR001680">
    <property type="entry name" value="WD40_rpt"/>
</dbReference>
<dbReference type="AlphaFoldDB" id="A0A7G2ERB9"/>
<dbReference type="Pfam" id="PF12657">
    <property type="entry name" value="TFIIIC_delta"/>
    <property type="match status" value="2"/>
</dbReference>
<dbReference type="GO" id="GO:0004402">
    <property type="term" value="F:histone acetyltransferase activity"/>
    <property type="evidence" value="ECO:0007669"/>
    <property type="project" value="InterPro"/>
</dbReference>
<dbReference type="InterPro" id="IPR044230">
    <property type="entry name" value="GTF3C4"/>
</dbReference>
<feature type="domain" description="Transcription factor IIIC 90kDa subunit N-terminal" evidence="3">
    <location>
        <begin position="307"/>
        <end position="517"/>
    </location>
</feature>
<keyword evidence="1" id="KW-0853">WD repeat</keyword>
<accession>A0A7G2ERB9</accession>
<reference evidence="4 5" key="1">
    <citation type="submission" date="2020-09" db="EMBL/GenBank/DDBJ databases">
        <authorList>
            <person name="Ashkenazy H."/>
        </authorList>
    </citation>
    <scope>NUCLEOTIDE SEQUENCE [LARGE SCALE GENOMIC DNA]</scope>
    <source>
        <strain evidence="5">cv. Cdm-0</strain>
    </source>
</reference>
<dbReference type="PROSITE" id="PS50294">
    <property type="entry name" value="WD_REPEATS_REGION"/>
    <property type="match status" value="1"/>
</dbReference>
<evidence type="ECO:0000313" key="5">
    <source>
        <dbReference type="Proteomes" id="UP000516314"/>
    </source>
</evidence>
<feature type="region of interest" description="Disordered" evidence="2">
    <location>
        <begin position="201"/>
        <end position="237"/>
    </location>
</feature>
<feature type="compositionally biased region" description="Basic and acidic residues" evidence="2">
    <location>
        <begin position="214"/>
        <end position="227"/>
    </location>
</feature>
<feature type="compositionally biased region" description="Polar residues" evidence="2">
    <location>
        <begin position="201"/>
        <end position="212"/>
    </location>
</feature>
<dbReference type="InterPro" id="IPR036322">
    <property type="entry name" value="WD40_repeat_dom_sf"/>
</dbReference>
<dbReference type="InterPro" id="IPR024761">
    <property type="entry name" value="TFIIIC_delta_N"/>
</dbReference>
<dbReference type="GO" id="GO:0000127">
    <property type="term" value="C:transcription factor TFIIIC complex"/>
    <property type="evidence" value="ECO:0007669"/>
    <property type="project" value="InterPro"/>
</dbReference>
<dbReference type="EMBL" id="LR881468">
    <property type="protein sequence ID" value="CAD5325298.1"/>
    <property type="molecule type" value="Genomic_DNA"/>
</dbReference>
<organism evidence="4 5">
    <name type="scientific">Arabidopsis thaliana</name>
    <name type="common">Mouse-ear cress</name>
    <dbReference type="NCBI Taxonomy" id="3702"/>
    <lineage>
        <taxon>Eukaryota</taxon>
        <taxon>Viridiplantae</taxon>
        <taxon>Streptophyta</taxon>
        <taxon>Embryophyta</taxon>
        <taxon>Tracheophyta</taxon>
        <taxon>Spermatophyta</taxon>
        <taxon>Magnoliopsida</taxon>
        <taxon>eudicotyledons</taxon>
        <taxon>Gunneridae</taxon>
        <taxon>Pentapetalae</taxon>
        <taxon>rosids</taxon>
        <taxon>malvids</taxon>
        <taxon>Brassicales</taxon>
        <taxon>Brassicaceae</taxon>
        <taxon>Camelineae</taxon>
        <taxon>Arabidopsis</taxon>
    </lineage>
</organism>
<feature type="domain" description="Transcription factor IIIC 90kDa subunit N-terminal" evidence="3">
    <location>
        <begin position="22"/>
        <end position="215"/>
    </location>
</feature>
<feature type="repeat" description="WD" evidence="1">
    <location>
        <begin position="485"/>
        <end position="516"/>
    </location>
</feature>
<gene>
    <name evidence="4" type="ORF">AT9943_LOCUS13149</name>
</gene>
<evidence type="ECO:0000256" key="1">
    <source>
        <dbReference type="PROSITE-ProRule" id="PRU00221"/>
    </source>
</evidence>
<sequence>MASRFQEASLVTSPSYPNAVAWSSENLIAVAAGHLVIIINPALPTGPRGLITISDAELYQIGRVRSQGLFFLLINTEFWCTCFMKIQIKFQNPAYQISVGFCVFDHSEVSDNNVSDDVIVDLLTGGLLPSSLKRERSPCVRSLSWSEIGMSPNHGCLLAVCTAEGRVKLYRPPYSDFCAEWIEIVDISKMLYENLSSMNFGESKNPSTSLSKDQVVEHDHEEDERISSLKARKRRKTSANNINLHEKNYTDRASCSKQDSKAEHNVLEIEVYKQASNGQDRRSLPKALKKCSQEISPQTYVSREALLSSHSVAWSSLLRFSSESSCGNMLRFSLLAIGSKSGSVSIWKVHAPECYHIERSNVSPMVELTAIVQTHSSWVSTMSWGIFGCDSSNPQVVLVTGSCDGSVKIWMSNKEDLQNSVEVYKSSFFLLKEVVAVNPVQVSTLSFVVSNHYNAMHLAIGKGSGSFEVWKCEISTRKFEQIVSTNAHNQVVTGLAWSYDGRCLYSCSQDNYVRSWILCENAISEVPIPANTPGLSSTTDLPDDFLSCLGVALSPGNLAVALVRNFNVELLNPMYQARSQKAAVEFLWNGAQQSGESEDSTETVTEAILGFSKNEFANWESNILWSLKEFNYLNKPLVLWDMVAAMLAFKQSMPEFVELVLTKWLSVSYLGFHDDISMEDLVPKITKRFSDVPSRLLHILNVISRRVMLSELKTEEINRKLQGQRTNDEGEIDLWLKLLQESERELRERLVGLSFSAYLLAESSQGTISPPSWNWRPAGLALLQQWVEINRDIVHSQLETLSLEVKSSRTRSSNSTETALEEEKCPYCAAPVNFHSAEEAFCESSHQKKKKSKDKERCDESHKLERCCVSMQVCPPTPLWFCKCCNRMTLELAPETLFALPSFPSDLKSLPKSSFSKVASKPFCLFCGVLLQRKQPEFLLSASPV</sequence>
<dbReference type="SUPFAM" id="SSF50978">
    <property type="entry name" value="WD40 repeat-like"/>
    <property type="match status" value="1"/>
</dbReference>
<dbReference type="GO" id="GO:0006384">
    <property type="term" value="P:transcription initiation at RNA polymerase III promoter"/>
    <property type="evidence" value="ECO:0007669"/>
    <property type="project" value="InterPro"/>
</dbReference>
<dbReference type="PANTHER" id="PTHR15496:SF2">
    <property type="entry name" value="GENERAL TRANSCRIPTION FACTOR 3C POLYPEPTIDE 4"/>
    <property type="match status" value="1"/>
</dbReference>
<dbReference type="Proteomes" id="UP000516314">
    <property type="component" value="Chromosome 3"/>
</dbReference>
<evidence type="ECO:0000313" key="4">
    <source>
        <dbReference type="EMBL" id="CAD5325298.1"/>
    </source>
</evidence>
<dbReference type="Gene3D" id="2.130.10.10">
    <property type="entry name" value="YVTN repeat-like/Quinoprotein amine dehydrogenase"/>
    <property type="match status" value="2"/>
</dbReference>
<name>A0A7G2ERB9_ARATH</name>
<evidence type="ECO:0000259" key="3">
    <source>
        <dbReference type="Pfam" id="PF12657"/>
    </source>
</evidence>
<dbReference type="PANTHER" id="PTHR15496">
    <property type="entry name" value="GENERAL TRANSCRIPTION FACTOR 3C POLYPEPTIDE 4 FAMILY"/>
    <property type="match status" value="1"/>
</dbReference>
<dbReference type="InterPro" id="IPR015943">
    <property type="entry name" value="WD40/YVTN_repeat-like_dom_sf"/>
</dbReference>